<reference evidence="3" key="1">
    <citation type="journal article" date="2015" name="PLoS Genet.">
        <title>The dynamic genome and transcriptome of the human fungal pathogen Blastomyces and close relative Emmonsia.</title>
        <authorList>
            <person name="Munoz J.F."/>
            <person name="Gauthier G.M."/>
            <person name="Desjardins C.A."/>
            <person name="Gallo J.E."/>
            <person name="Holder J."/>
            <person name="Sullivan T.D."/>
            <person name="Marty A.J."/>
            <person name="Carmen J.C."/>
            <person name="Chen Z."/>
            <person name="Ding L."/>
            <person name="Gujja S."/>
            <person name="Magrini V."/>
            <person name="Misas E."/>
            <person name="Mitreva M."/>
            <person name="Priest M."/>
            <person name="Saif S."/>
            <person name="Whiston E.A."/>
            <person name="Young S."/>
            <person name="Zeng Q."/>
            <person name="Goldman W.E."/>
            <person name="Mardis E.R."/>
            <person name="Taylor J.W."/>
            <person name="McEwen J.G."/>
            <person name="Clay O.K."/>
            <person name="Klein B.S."/>
            <person name="Cuomo C.A."/>
        </authorList>
    </citation>
    <scope>NUCLEOTIDE SEQUENCE [LARGE SCALE GENOMIC DNA]</scope>
    <source>
        <strain evidence="3">UAMH 139</strain>
    </source>
</reference>
<organism evidence="2 3">
    <name type="scientific">Blastomyces silverae</name>
    <dbReference type="NCBI Taxonomy" id="2060906"/>
    <lineage>
        <taxon>Eukaryota</taxon>
        <taxon>Fungi</taxon>
        <taxon>Dikarya</taxon>
        <taxon>Ascomycota</taxon>
        <taxon>Pezizomycotina</taxon>
        <taxon>Eurotiomycetes</taxon>
        <taxon>Eurotiomycetidae</taxon>
        <taxon>Onygenales</taxon>
        <taxon>Ajellomycetaceae</taxon>
        <taxon>Blastomyces</taxon>
    </lineage>
</organism>
<dbReference type="AlphaFoldDB" id="A0A0H1BKX7"/>
<accession>A0A0H1BKX7</accession>
<proteinExistence type="predicted"/>
<protein>
    <recommendedName>
        <fullName evidence="1">AB hydrolase-1 domain-containing protein</fullName>
    </recommendedName>
</protein>
<dbReference type="Pfam" id="PF12697">
    <property type="entry name" value="Abhydrolase_6"/>
    <property type="match status" value="1"/>
</dbReference>
<sequence length="268" mass="29111">MSTKPVVVIVPGSCHRAEHYQRLIDELANSNHEATAVTPPSLDSNPPHTSWDQDAQTVRRVVMENVDAGRDVVALGHSFGGVAMGEAVKGLGKREREKYGLRGGVVRLIYMTAVALVEGQSQATLIVPQTPEEKELALAYQEGMKRYPKGMTPINEAGMIVPDRETTRQIVYSGGCDPKDVEEALDLLGAQPIAPMGVPVTYTAYREIPSTFILCENDLAVPPYIQEKMVAQARDAMEVVRCQEGHSPHLSNPGLVVECIRRAAGEGV</sequence>
<evidence type="ECO:0000313" key="3">
    <source>
        <dbReference type="Proteomes" id="UP000053573"/>
    </source>
</evidence>
<dbReference type="InterPro" id="IPR029058">
    <property type="entry name" value="AB_hydrolase_fold"/>
</dbReference>
<dbReference type="Proteomes" id="UP000053573">
    <property type="component" value="Unassembled WGS sequence"/>
</dbReference>
<feature type="domain" description="AB hydrolase-1" evidence="1">
    <location>
        <begin position="7"/>
        <end position="258"/>
    </location>
</feature>
<evidence type="ECO:0000259" key="1">
    <source>
        <dbReference type="Pfam" id="PF12697"/>
    </source>
</evidence>
<dbReference type="OrthoDB" id="408373at2759"/>
<dbReference type="STRING" id="2060906.A0A0H1BKX7"/>
<name>A0A0H1BKX7_9EURO</name>
<evidence type="ECO:0000313" key="2">
    <source>
        <dbReference type="EMBL" id="KLJ12194.1"/>
    </source>
</evidence>
<dbReference type="Gene3D" id="3.40.50.1820">
    <property type="entry name" value="alpha/beta hydrolase"/>
    <property type="match status" value="1"/>
</dbReference>
<keyword evidence="3" id="KW-1185">Reference proteome</keyword>
<dbReference type="SUPFAM" id="SSF53474">
    <property type="entry name" value="alpha/beta-Hydrolases"/>
    <property type="match status" value="1"/>
</dbReference>
<comment type="caution">
    <text evidence="2">The sequence shown here is derived from an EMBL/GenBank/DDBJ whole genome shotgun (WGS) entry which is preliminary data.</text>
</comment>
<dbReference type="PANTHER" id="PTHR37017">
    <property type="entry name" value="AB HYDROLASE-1 DOMAIN-CONTAINING PROTEIN-RELATED"/>
    <property type="match status" value="1"/>
</dbReference>
<dbReference type="EMBL" id="LDEV01001118">
    <property type="protein sequence ID" value="KLJ12194.1"/>
    <property type="molecule type" value="Genomic_DNA"/>
</dbReference>
<gene>
    <name evidence="2" type="ORF">EMPG_12744</name>
</gene>
<dbReference type="InterPro" id="IPR052897">
    <property type="entry name" value="Sec-Metab_Biosynth_Hydrolase"/>
</dbReference>
<dbReference type="PANTHER" id="PTHR37017:SF11">
    <property type="entry name" value="ESTERASE_LIPASE_THIOESTERASE DOMAIN-CONTAINING PROTEIN"/>
    <property type="match status" value="1"/>
</dbReference>
<dbReference type="InterPro" id="IPR000073">
    <property type="entry name" value="AB_hydrolase_1"/>
</dbReference>